<evidence type="ECO:0000313" key="1">
    <source>
        <dbReference type="EMBL" id="VVO85026.1"/>
    </source>
</evidence>
<comment type="caution">
    <text evidence="1">The sequence shown here is derived from an EMBL/GenBank/DDBJ whole genome shotgun (WGS) entry which is preliminary data.</text>
</comment>
<dbReference type="EMBL" id="CABVIJ010000007">
    <property type="protein sequence ID" value="VVO85026.1"/>
    <property type="molecule type" value="Genomic_DNA"/>
</dbReference>
<accession>A0ABD7VEW0</accession>
<evidence type="ECO:0000313" key="2">
    <source>
        <dbReference type="Proteomes" id="UP000325779"/>
    </source>
</evidence>
<dbReference type="Proteomes" id="UP000325779">
    <property type="component" value="Unassembled WGS sequence"/>
</dbReference>
<proteinExistence type="predicted"/>
<sequence length="138" mass="15790">MLIEPWAFFIELQRAFLFQPITEHTIIVCFFGNRLGQTGRQLFKLALERVATRLSQMFQADVVKDRRGRSTAEFAQRNVGFGQTFEGFWLVAFRVPEKQAGRFECSNACFGSALNSLSLCVQVIPLLLQADKEHSGWR</sequence>
<reference evidence="1 2" key="1">
    <citation type="submission" date="2019-09" db="EMBL/GenBank/DDBJ databases">
        <authorList>
            <person name="Chandra G."/>
            <person name="Truman W A."/>
        </authorList>
    </citation>
    <scope>NUCLEOTIDE SEQUENCE [LARGE SCALE GENOMIC DNA]</scope>
    <source>
        <strain evidence="1">PS732</strain>
    </source>
</reference>
<name>A0ABD7VEW0_PSEFL</name>
<protein>
    <submittedName>
        <fullName evidence="1">Uncharacterized protein</fullName>
    </submittedName>
</protein>
<gene>
    <name evidence="1" type="ORF">PS732_02045</name>
</gene>
<organism evidence="1 2">
    <name type="scientific">Pseudomonas fluorescens</name>
    <dbReference type="NCBI Taxonomy" id="294"/>
    <lineage>
        <taxon>Bacteria</taxon>
        <taxon>Pseudomonadati</taxon>
        <taxon>Pseudomonadota</taxon>
        <taxon>Gammaproteobacteria</taxon>
        <taxon>Pseudomonadales</taxon>
        <taxon>Pseudomonadaceae</taxon>
        <taxon>Pseudomonas</taxon>
    </lineage>
</organism>
<dbReference type="AlphaFoldDB" id="A0ABD7VEW0"/>